<sequence>MSELYPLFCMPTAHLCHTSILHLITCKQAYSGQLLFVLREAFKKRAQLCCHRRVSLAVNGKYMLTWNYRRGCQLEEEGNRGQGQQRNVKVKASNAMSRSTGRK</sequence>
<dbReference type="AlphaFoldDB" id="A0A7J7JMA5"/>
<evidence type="ECO:0000256" key="1">
    <source>
        <dbReference type="SAM" id="MobiDB-lite"/>
    </source>
</evidence>
<name>A0A7J7JMA5_BUGNE</name>
<proteinExistence type="predicted"/>
<evidence type="ECO:0000313" key="2">
    <source>
        <dbReference type="EMBL" id="KAF6027147.1"/>
    </source>
</evidence>
<reference evidence="2" key="1">
    <citation type="submission" date="2020-06" db="EMBL/GenBank/DDBJ databases">
        <title>Draft genome of Bugula neritina, a colonial animal packing powerful symbionts and potential medicines.</title>
        <authorList>
            <person name="Rayko M."/>
        </authorList>
    </citation>
    <scope>NUCLEOTIDE SEQUENCE [LARGE SCALE GENOMIC DNA]</scope>
    <source>
        <strain evidence="2">Kwan_BN1</strain>
    </source>
</reference>
<feature type="compositionally biased region" description="Polar residues" evidence="1">
    <location>
        <begin position="94"/>
        <end position="103"/>
    </location>
</feature>
<dbReference type="EMBL" id="VXIV02002135">
    <property type="protein sequence ID" value="KAF6027147.1"/>
    <property type="molecule type" value="Genomic_DNA"/>
</dbReference>
<feature type="region of interest" description="Disordered" evidence="1">
    <location>
        <begin position="78"/>
        <end position="103"/>
    </location>
</feature>
<accession>A0A7J7JMA5</accession>
<keyword evidence="3" id="KW-1185">Reference proteome</keyword>
<comment type="caution">
    <text evidence="2">The sequence shown here is derived from an EMBL/GenBank/DDBJ whole genome shotgun (WGS) entry which is preliminary data.</text>
</comment>
<gene>
    <name evidence="2" type="ORF">EB796_014548</name>
</gene>
<dbReference type="Proteomes" id="UP000593567">
    <property type="component" value="Unassembled WGS sequence"/>
</dbReference>
<evidence type="ECO:0000313" key="3">
    <source>
        <dbReference type="Proteomes" id="UP000593567"/>
    </source>
</evidence>
<organism evidence="2 3">
    <name type="scientific">Bugula neritina</name>
    <name type="common">Brown bryozoan</name>
    <name type="synonym">Sertularia neritina</name>
    <dbReference type="NCBI Taxonomy" id="10212"/>
    <lineage>
        <taxon>Eukaryota</taxon>
        <taxon>Metazoa</taxon>
        <taxon>Spiralia</taxon>
        <taxon>Lophotrochozoa</taxon>
        <taxon>Bryozoa</taxon>
        <taxon>Gymnolaemata</taxon>
        <taxon>Cheilostomatida</taxon>
        <taxon>Flustrina</taxon>
        <taxon>Buguloidea</taxon>
        <taxon>Bugulidae</taxon>
        <taxon>Bugula</taxon>
    </lineage>
</organism>
<protein>
    <submittedName>
        <fullName evidence="2">Uncharacterized protein</fullName>
    </submittedName>
</protein>